<sequence>MRVTSIILVAAVGTILGLGGAAAFNLAGLIWVGGSFEKALYWEPLESNIAVIFGCISLLGWVISLVTVVLVAKVGEDPVHTAKVKRIGFAAVWISVFFVGVGLVFALVVLPAQYEWVKY</sequence>
<dbReference type="RefSeq" id="WP_310021774.1">
    <property type="nucleotide sequence ID" value="NZ_JAVDUM010000013.1"/>
</dbReference>
<name>A0ABU1SF09_9MICO</name>
<dbReference type="Proteomes" id="UP001259347">
    <property type="component" value="Unassembled WGS sequence"/>
</dbReference>
<accession>A0ABU1SF09</accession>
<gene>
    <name evidence="2" type="ORF">J2Y69_002813</name>
</gene>
<feature type="transmembrane region" description="Helical" evidence="1">
    <location>
        <begin position="47"/>
        <end position="75"/>
    </location>
</feature>
<organism evidence="2 3">
    <name type="scientific">Microbacterium resistens</name>
    <dbReference type="NCBI Taxonomy" id="156977"/>
    <lineage>
        <taxon>Bacteria</taxon>
        <taxon>Bacillati</taxon>
        <taxon>Actinomycetota</taxon>
        <taxon>Actinomycetes</taxon>
        <taxon>Micrococcales</taxon>
        <taxon>Microbacteriaceae</taxon>
        <taxon>Microbacterium</taxon>
    </lineage>
</organism>
<evidence type="ECO:0000313" key="2">
    <source>
        <dbReference type="EMBL" id="MDR6868199.1"/>
    </source>
</evidence>
<keyword evidence="1" id="KW-0812">Transmembrane</keyword>
<keyword evidence="1" id="KW-1133">Transmembrane helix</keyword>
<proteinExistence type="predicted"/>
<feature type="transmembrane region" description="Helical" evidence="1">
    <location>
        <begin position="87"/>
        <end position="110"/>
    </location>
</feature>
<evidence type="ECO:0000256" key="1">
    <source>
        <dbReference type="SAM" id="Phobius"/>
    </source>
</evidence>
<reference evidence="2 3" key="1">
    <citation type="submission" date="2023-07" db="EMBL/GenBank/DDBJ databases">
        <title>Sorghum-associated microbial communities from plants grown in Nebraska, USA.</title>
        <authorList>
            <person name="Schachtman D."/>
        </authorList>
    </citation>
    <scope>NUCLEOTIDE SEQUENCE [LARGE SCALE GENOMIC DNA]</scope>
    <source>
        <strain evidence="2 3">2980</strain>
    </source>
</reference>
<keyword evidence="3" id="KW-1185">Reference proteome</keyword>
<keyword evidence="1" id="KW-0472">Membrane</keyword>
<comment type="caution">
    <text evidence="2">The sequence shown here is derived from an EMBL/GenBank/DDBJ whole genome shotgun (WGS) entry which is preliminary data.</text>
</comment>
<protein>
    <submittedName>
        <fullName evidence="2">Uncharacterized protein</fullName>
    </submittedName>
</protein>
<dbReference type="EMBL" id="JAVDUM010000013">
    <property type="protein sequence ID" value="MDR6868199.1"/>
    <property type="molecule type" value="Genomic_DNA"/>
</dbReference>
<evidence type="ECO:0000313" key="3">
    <source>
        <dbReference type="Proteomes" id="UP001259347"/>
    </source>
</evidence>